<keyword evidence="1" id="KW-0472">Membrane</keyword>
<dbReference type="AlphaFoldDB" id="S9UZH3"/>
<proteinExistence type="predicted"/>
<dbReference type="Proteomes" id="UP000015354">
    <property type="component" value="Unassembled WGS sequence"/>
</dbReference>
<dbReference type="EMBL" id="ATMH01011633">
    <property type="protein sequence ID" value="EPY15955.1"/>
    <property type="molecule type" value="Genomic_DNA"/>
</dbReference>
<organism evidence="2 3">
    <name type="scientific">Strigomonas culicis</name>
    <dbReference type="NCBI Taxonomy" id="28005"/>
    <lineage>
        <taxon>Eukaryota</taxon>
        <taxon>Discoba</taxon>
        <taxon>Euglenozoa</taxon>
        <taxon>Kinetoplastea</taxon>
        <taxon>Metakinetoplastina</taxon>
        <taxon>Trypanosomatida</taxon>
        <taxon>Trypanosomatidae</taxon>
        <taxon>Strigomonadinae</taxon>
        <taxon>Strigomonas</taxon>
    </lineage>
</organism>
<gene>
    <name evidence="2" type="ORF">STCU_11647</name>
</gene>
<sequence length="80" mass="9641">MIHQCSDLSSLTFALICLYDLDSVYVEYASFIDSFFFLICFCVFLFLSILPSHVFYFCFTFFFFETFYTILFFVFFSFQS</sequence>
<evidence type="ECO:0000313" key="2">
    <source>
        <dbReference type="EMBL" id="EPY15955.1"/>
    </source>
</evidence>
<feature type="transmembrane region" description="Helical" evidence="1">
    <location>
        <begin position="54"/>
        <end position="78"/>
    </location>
</feature>
<evidence type="ECO:0000313" key="3">
    <source>
        <dbReference type="Proteomes" id="UP000015354"/>
    </source>
</evidence>
<keyword evidence="1" id="KW-0812">Transmembrane</keyword>
<comment type="caution">
    <text evidence="2">The sequence shown here is derived from an EMBL/GenBank/DDBJ whole genome shotgun (WGS) entry which is preliminary data.</text>
</comment>
<evidence type="ECO:0000256" key="1">
    <source>
        <dbReference type="SAM" id="Phobius"/>
    </source>
</evidence>
<feature type="transmembrane region" description="Helical" evidence="1">
    <location>
        <begin position="28"/>
        <end position="47"/>
    </location>
</feature>
<accession>S9UZH3</accession>
<name>S9UZH3_9TRYP</name>
<reference evidence="2 3" key="1">
    <citation type="journal article" date="2013" name="PLoS ONE">
        <title>Predicting the Proteins of Angomonas deanei, Strigomonas culicis and Their Respective Endosymbionts Reveals New Aspects of the Trypanosomatidae Family.</title>
        <authorList>
            <person name="Motta M.C."/>
            <person name="Martins A.C."/>
            <person name="de Souza S.S."/>
            <person name="Catta-Preta C.M."/>
            <person name="Silva R."/>
            <person name="Klein C.C."/>
            <person name="de Almeida L.G."/>
            <person name="de Lima Cunha O."/>
            <person name="Ciapina L.P."/>
            <person name="Brocchi M."/>
            <person name="Colabardini A.C."/>
            <person name="de Araujo Lima B."/>
            <person name="Machado C.R."/>
            <person name="de Almeida Soares C.M."/>
            <person name="Probst C.M."/>
            <person name="de Menezes C.B."/>
            <person name="Thompson C.E."/>
            <person name="Bartholomeu D.C."/>
            <person name="Gradia D.F."/>
            <person name="Pavoni D.P."/>
            <person name="Grisard E.C."/>
            <person name="Fantinatti-Garboggini F."/>
            <person name="Marchini F.K."/>
            <person name="Rodrigues-Luiz G.F."/>
            <person name="Wagner G."/>
            <person name="Goldman G.H."/>
            <person name="Fietto J.L."/>
            <person name="Elias M.C."/>
            <person name="Goldman M.H."/>
            <person name="Sagot M.F."/>
            <person name="Pereira M."/>
            <person name="Stoco P.H."/>
            <person name="de Mendonca-Neto R.P."/>
            <person name="Teixeira S.M."/>
            <person name="Maciel T.E."/>
            <person name="de Oliveira Mendes T.A."/>
            <person name="Urmenyi T.P."/>
            <person name="de Souza W."/>
            <person name="Schenkman S."/>
            <person name="de Vasconcelos A.T."/>
        </authorList>
    </citation>
    <scope>NUCLEOTIDE SEQUENCE [LARGE SCALE GENOMIC DNA]</scope>
</reference>
<protein>
    <submittedName>
        <fullName evidence="2">Uncharacterized protein</fullName>
    </submittedName>
</protein>
<keyword evidence="1" id="KW-1133">Transmembrane helix</keyword>
<keyword evidence="3" id="KW-1185">Reference proteome</keyword>